<evidence type="ECO:0000313" key="4">
    <source>
        <dbReference type="RefSeq" id="XP_044929192.1"/>
    </source>
</evidence>
<protein>
    <submittedName>
        <fullName evidence="4">Extracellular glycoprotein lacritin isoform X1</fullName>
    </submittedName>
</protein>
<dbReference type="GO" id="GO:0019722">
    <property type="term" value="P:calcium-mediated signaling"/>
    <property type="evidence" value="ECO:0007669"/>
    <property type="project" value="TreeGrafter"/>
</dbReference>
<dbReference type="InterPro" id="IPR043557">
    <property type="entry name" value="Dermcidin/Lacritin"/>
</dbReference>
<evidence type="ECO:0000256" key="2">
    <source>
        <dbReference type="SAM" id="SignalP"/>
    </source>
</evidence>
<organism evidence="3 4">
    <name type="scientific">Mustela putorius furo</name>
    <name type="common">European domestic ferret</name>
    <name type="synonym">Mustela furo</name>
    <dbReference type="NCBI Taxonomy" id="9669"/>
    <lineage>
        <taxon>Eukaryota</taxon>
        <taxon>Metazoa</taxon>
        <taxon>Chordata</taxon>
        <taxon>Craniata</taxon>
        <taxon>Vertebrata</taxon>
        <taxon>Euteleostomi</taxon>
        <taxon>Mammalia</taxon>
        <taxon>Eutheria</taxon>
        <taxon>Laurasiatheria</taxon>
        <taxon>Carnivora</taxon>
        <taxon>Caniformia</taxon>
        <taxon>Musteloidea</taxon>
        <taxon>Mustelidae</taxon>
        <taxon>Mustelinae</taxon>
        <taxon>Mustela</taxon>
    </lineage>
</organism>
<dbReference type="PANTHER" id="PTHR40711:SF2">
    <property type="entry name" value="EXTRACELLULAR GLYCOPROTEIN LACRITIN"/>
    <property type="match status" value="1"/>
</dbReference>
<sequence length="115" mass="12178">MRFSALLFLAALAGVLVYAEGASSDPTPEAAAAAEPEGTTSAAKPASPQEPAQEPQSAAPEFLTNKDLLVSGHGLEEAKKALHKGVELGRRFYEGGAEWKRNLRNWSAKLNLFGV</sequence>
<dbReference type="GO" id="GO:0008284">
    <property type="term" value="P:positive regulation of cell population proliferation"/>
    <property type="evidence" value="ECO:0007669"/>
    <property type="project" value="TreeGrafter"/>
</dbReference>
<proteinExistence type="predicted"/>
<dbReference type="Proteomes" id="UP000000715">
    <property type="component" value="Unplaced"/>
</dbReference>
<dbReference type="PANTHER" id="PTHR40711">
    <property type="entry name" value="DERMCIDIN-RELATED"/>
    <property type="match status" value="1"/>
</dbReference>
<feature type="region of interest" description="Disordered" evidence="1">
    <location>
        <begin position="23"/>
        <end position="63"/>
    </location>
</feature>
<evidence type="ECO:0000256" key="1">
    <source>
        <dbReference type="SAM" id="MobiDB-lite"/>
    </source>
</evidence>
<feature type="signal peptide" evidence="2">
    <location>
        <begin position="1"/>
        <end position="21"/>
    </location>
</feature>
<evidence type="ECO:0000313" key="3">
    <source>
        <dbReference type="Proteomes" id="UP000000715"/>
    </source>
</evidence>
<dbReference type="OrthoDB" id="10341905at2759"/>
<dbReference type="GO" id="GO:0051047">
    <property type="term" value="P:positive regulation of secretion"/>
    <property type="evidence" value="ECO:0007669"/>
    <property type="project" value="TreeGrafter"/>
</dbReference>
<dbReference type="CTD" id="90070"/>
<feature type="chain" id="PRO_5035868022" evidence="2">
    <location>
        <begin position="22"/>
        <end position="115"/>
    </location>
</feature>
<keyword evidence="3" id="KW-1185">Reference proteome</keyword>
<accession>A0A8U0RTW6</accession>
<dbReference type="GO" id="GO:0005576">
    <property type="term" value="C:extracellular region"/>
    <property type="evidence" value="ECO:0007669"/>
    <property type="project" value="TreeGrafter"/>
</dbReference>
<dbReference type="GO" id="GO:0030141">
    <property type="term" value="C:secretory granule"/>
    <property type="evidence" value="ECO:0007669"/>
    <property type="project" value="TreeGrafter"/>
</dbReference>
<keyword evidence="2" id="KW-0732">Signal</keyword>
<dbReference type="RefSeq" id="XP_044929192.1">
    <property type="nucleotide sequence ID" value="XM_045073257.1"/>
</dbReference>
<dbReference type="AlphaFoldDB" id="A0A8U0RTW6"/>
<name>A0A8U0RTW6_MUSPF</name>
<feature type="compositionally biased region" description="Low complexity" evidence="1">
    <location>
        <begin position="23"/>
        <end position="61"/>
    </location>
</feature>
<dbReference type="GeneID" id="123390032"/>
<reference evidence="4" key="1">
    <citation type="submission" date="2025-08" db="UniProtKB">
        <authorList>
            <consortium name="RefSeq"/>
        </authorList>
    </citation>
    <scope>IDENTIFICATION</scope>
    <source>
        <tissue evidence="4">Brain</tissue>
    </source>
</reference>
<gene>
    <name evidence="4" type="primary">LACRT</name>
</gene>